<evidence type="ECO:0000313" key="7">
    <source>
        <dbReference type="Proteomes" id="UP000095023"/>
    </source>
</evidence>
<dbReference type="GO" id="GO:0022857">
    <property type="term" value="F:transmembrane transporter activity"/>
    <property type="evidence" value="ECO:0007669"/>
    <property type="project" value="InterPro"/>
</dbReference>
<dbReference type="OrthoDB" id="5215911at2759"/>
<keyword evidence="7" id="KW-1185">Reference proteome</keyword>
<keyword evidence="3 5" id="KW-1133">Transmembrane helix</keyword>
<evidence type="ECO:0000256" key="5">
    <source>
        <dbReference type="SAM" id="Phobius"/>
    </source>
</evidence>
<evidence type="ECO:0000256" key="2">
    <source>
        <dbReference type="ARBA" id="ARBA00022692"/>
    </source>
</evidence>
<dbReference type="GO" id="GO:0005886">
    <property type="term" value="C:plasma membrane"/>
    <property type="evidence" value="ECO:0007669"/>
    <property type="project" value="TreeGrafter"/>
</dbReference>
<organism evidence="6 7">
    <name type="scientific">Tortispora caseinolytica NRRL Y-17796</name>
    <dbReference type="NCBI Taxonomy" id="767744"/>
    <lineage>
        <taxon>Eukaryota</taxon>
        <taxon>Fungi</taxon>
        <taxon>Dikarya</taxon>
        <taxon>Ascomycota</taxon>
        <taxon>Saccharomycotina</taxon>
        <taxon>Trigonopsidomycetes</taxon>
        <taxon>Trigonopsidales</taxon>
        <taxon>Trigonopsidaceae</taxon>
        <taxon>Tortispora</taxon>
    </lineage>
</organism>
<dbReference type="AlphaFoldDB" id="A0A1E4TJR1"/>
<reference evidence="7" key="1">
    <citation type="submission" date="2016-02" db="EMBL/GenBank/DDBJ databases">
        <title>Comparative genomics of biotechnologically important yeasts.</title>
        <authorList>
            <consortium name="DOE Joint Genome Institute"/>
            <person name="Riley R."/>
            <person name="Haridas S."/>
            <person name="Wolfe K.H."/>
            <person name="Lopes M.R."/>
            <person name="Hittinger C.T."/>
            <person name="Goker M."/>
            <person name="Salamov A."/>
            <person name="Wisecaver J."/>
            <person name="Long T.M."/>
            <person name="Aerts A.L."/>
            <person name="Barry K."/>
            <person name="Choi C."/>
            <person name="Clum A."/>
            <person name="Coughlan A.Y."/>
            <person name="Deshpande S."/>
            <person name="Douglass A.P."/>
            <person name="Hanson S.J."/>
            <person name="Klenk H.-P."/>
            <person name="Labutti K."/>
            <person name="Lapidus A."/>
            <person name="Lindquist E."/>
            <person name="Lipzen A."/>
            <person name="Meier-Kolthoff J.P."/>
            <person name="Ohm R.A."/>
            <person name="Otillar R.P."/>
            <person name="Pangilinan J."/>
            <person name="Peng Y."/>
            <person name="Rokas A."/>
            <person name="Rosa C.A."/>
            <person name="Scheuner C."/>
            <person name="Sibirny A.A."/>
            <person name="Slot J.C."/>
            <person name="Stielow J.B."/>
            <person name="Sun H."/>
            <person name="Kurtzman C.P."/>
            <person name="Blackwell M."/>
            <person name="Jeffries T.W."/>
            <person name="Grigoriev I.V."/>
        </authorList>
    </citation>
    <scope>NUCLEOTIDE SEQUENCE [LARGE SCALE GENOMIC DNA]</scope>
    <source>
        <strain evidence="7">NRRL Y-17796</strain>
    </source>
</reference>
<evidence type="ECO:0008006" key="8">
    <source>
        <dbReference type="Google" id="ProtNLM"/>
    </source>
</evidence>
<feature type="transmembrane region" description="Helical" evidence="5">
    <location>
        <begin position="415"/>
        <end position="434"/>
    </location>
</feature>
<feature type="transmembrane region" description="Helical" evidence="5">
    <location>
        <begin position="510"/>
        <end position="530"/>
    </location>
</feature>
<sequence>MKVPEINEEVIPGTVHQVDLQGTLNVKHEAGHKDIVLIPQPTRDPEDPLNWSKNRKLLCAIVLMIAVFSADVLTTALSAALLVIEEDTGISLSTLNQGVGVQYLFFGWANVIWQPLALTFGRRPVLLFGHLGCLMFTIWSAYVKSGGEWYVNRLLVGAFYGPIETTIEICIADIYFLHERGNWIGAYCWTLFNIPFLSGIAAGFIASNLGWQWIQFIASIIGACCLIIMFFFLEETMYYRPPAQDELIDIIASTTHDMESAGGSLTAPVGEKADPTQVDINQDPSDVESEEETVVYHRKTYMEKLKCWGFRHPDQPNHFWRSMYMPFLLVRFPAILYSGITVGAVLSWFNVVNATIALILAEPPYNFSTNMIGVMFVAPAIGITIGSYFSGWAGDSLAIWMARRNGGIREPEHRIWIFLIPFILHPAGCILYGVGANHGIPWIGLAFGLAMICSTFPIGSAIAINYIIDAYKEVSGDGLVTMICIRNSMGFGFSYGVTPWINACGVQDTYIALAFMGMFFWGISLVMIWWGKKMRKSSARAYWQLVEKYGLKAH</sequence>
<evidence type="ECO:0000256" key="4">
    <source>
        <dbReference type="ARBA" id="ARBA00023136"/>
    </source>
</evidence>
<accession>A0A1E4TJR1</accession>
<dbReference type="Pfam" id="PF07690">
    <property type="entry name" value="MFS_1"/>
    <property type="match status" value="1"/>
</dbReference>
<dbReference type="Proteomes" id="UP000095023">
    <property type="component" value="Unassembled WGS sequence"/>
</dbReference>
<gene>
    <name evidence="6" type="ORF">CANCADRAFT_30239</name>
</gene>
<evidence type="ECO:0000256" key="3">
    <source>
        <dbReference type="ARBA" id="ARBA00022989"/>
    </source>
</evidence>
<feature type="transmembrane region" description="Helical" evidence="5">
    <location>
        <begin position="328"/>
        <end position="351"/>
    </location>
</feature>
<name>A0A1E4TJR1_9ASCO</name>
<evidence type="ECO:0000313" key="6">
    <source>
        <dbReference type="EMBL" id="ODV91957.1"/>
    </source>
</evidence>
<dbReference type="EMBL" id="KV453841">
    <property type="protein sequence ID" value="ODV91957.1"/>
    <property type="molecule type" value="Genomic_DNA"/>
</dbReference>
<feature type="transmembrane region" description="Helical" evidence="5">
    <location>
        <begin position="154"/>
        <end position="177"/>
    </location>
</feature>
<dbReference type="InterPro" id="IPR036259">
    <property type="entry name" value="MFS_trans_sf"/>
</dbReference>
<evidence type="ECO:0000256" key="1">
    <source>
        <dbReference type="ARBA" id="ARBA00004141"/>
    </source>
</evidence>
<dbReference type="PANTHER" id="PTHR23502">
    <property type="entry name" value="MAJOR FACILITATOR SUPERFAMILY"/>
    <property type="match status" value="1"/>
</dbReference>
<dbReference type="Gene3D" id="1.20.1250.20">
    <property type="entry name" value="MFS general substrate transporter like domains"/>
    <property type="match status" value="1"/>
</dbReference>
<feature type="transmembrane region" description="Helical" evidence="5">
    <location>
        <begin position="479"/>
        <end position="498"/>
    </location>
</feature>
<proteinExistence type="predicted"/>
<comment type="subcellular location">
    <subcellularLocation>
        <location evidence="1">Membrane</location>
        <topology evidence="1">Multi-pass membrane protein</topology>
    </subcellularLocation>
</comment>
<keyword evidence="4 5" id="KW-0472">Membrane</keyword>
<feature type="transmembrane region" description="Helical" evidence="5">
    <location>
        <begin position="184"/>
        <end position="207"/>
    </location>
</feature>
<feature type="transmembrane region" description="Helical" evidence="5">
    <location>
        <begin position="90"/>
        <end position="113"/>
    </location>
</feature>
<dbReference type="InterPro" id="IPR011701">
    <property type="entry name" value="MFS"/>
</dbReference>
<keyword evidence="2 5" id="KW-0812">Transmembrane</keyword>
<dbReference type="SUPFAM" id="SSF103473">
    <property type="entry name" value="MFS general substrate transporter"/>
    <property type="match status" value="1"/>
</dbReference>
<dbReference type="PANTHER" id="PTHR23502:SF30">
    <property type="entry name" value="TRANSPORTER, PUTATIVE (AFU_ORTHOLOGUE AFUA_8G04702)-RELATED"/>
    <property type="match status" value="1"/>
</dbReference>
<feature type="transmembrane region" description="Helical" evidence="5">
    <location>
        <begin position="440"/>
        <end position="467"/>
    </location>
</feature>
<protein>
    <recommendedName>
        <fullName evidence="8">Major facilitator superfamily (MFS) profile domain-containing protein</fullName>
    </recommendedName>
</protein>
<feature type="transmembrane region" description="Helical" evidence="5">
    <location>
        <begin position="125"/>
        <end position="142"/>
    </location>
</feature>
<feature type="transmembrane region" description="Helical" evidence="5">
    <location>
        <begin position="371"/>
        <end position="394"/>
    </location>
</feature>
<feature type="transmembrane region" description="Helical" evidence="5">
    <location>
        <begin position="57"/>
        <end position="84"/>
    </location>
</feature>
<feature type="transmembrane region" description="Helical" evidence="5">
    <location>
        <begin position="213"/>
        <end position="233"/>
    </location>
</feature>